<dbReference type="Pfam" id="PF02214">
    <property type="entry name" value="BTB_2"/>
    <property type="match status" value="1"/>
</dbReference>
<evidence type="ECO:0000256" key="1">
    <source>
        <dbReference type="SAM" id="MobiDB-lite"/>
    </source>
</evidence>
<reference evidence="3" key="2">
    <citation type="submission" date="2021-08" db="EMBL/GenBank/DDBJ databases">
        <authorList>
            <person name="Eriksson T."/>
        </authorList>
    </citation>
    <scope>NUCLEOTIDE SEQUENCE</scope>
    <source>
        <strain evidence="3">Stoneville</strain>
        <tissue evidence="3">Whole head</tissue>
    </source>
</reference>
<protein>
    <recommendedName>
        <fullName evidence="2">BTB domain-containing protein</fullName>
    </recommendedName>
</protein>
<gene>
    <name evidence="3" type="ORF">GEV33_003649</name>
</gene>
<comment type="caution">
    <text evidence="3">The sequence shown here is derived from an EMBL/GenBank/DDBJ whole genome shotgun (WGS) entry which is preliminary data.</text>
</comment>
<dbReference type="InterPro" id="IPR000210">
    <property type="entry name" value="BTB/POZ_dom"/>
</dbReference>
<dbReference type="SMART" id="SM00225">
    <property type="entry name" value="BTB"/>
    <property type="match status" value="1"/>
</dbReference>
<reference evidence="3" key="1">
    <citation type="journal article" date="2020" name="J Insects Food Feed">
        <title>The yellow mealworm (Tenebrio molitor) genome: a resource for the emerging insects as food and feed industry.</title>
        <authorList>
            <person name="Eriksson T."/>
            <person name="Andere A."/>
            <person name="Kelstrup H."/>
            <person name="Emery V."/>
            <person name="Picard C."/>
        </authorList>
    </citation>
    <scope>NUCLEOTIDE SEQUENCE</scope>
    <source>
        <strain evidence="3">Stoneville</strain>
        <tissue evidence="3">Whole head</tissue>
    </source>
</reference>
<dbReference type="PANTHER" id="PTHR14499">
    <property type="entry name" value="POTASSIUM CHANNEL TETRAMERIZATION DOMAIN-CONTAINING"/>
    <property type="match status" value="1"/>
</dbReference>
<dbReference type="PANTHER" id="PTHR14499:SF136">
    <property type="entry name" value="GH08630P"/>
    <property type="match status" value="1"/>
</dbReference>
<feature type="domain" description="BTB" evidence="2">
    <location>
        <begin position="8"/>
        <end position="109"/>
    </location>
</feature>
<dbReference type="GO" id="GO:0051260">
    <property type="term" value="P:protein homooligomerization"/>
    <property type="evidence" value="ECO:0007669"/>
    <property type="project" value="InterPro"/>
</dbReference>
<dbReference type="SUPFAM" id="SSF54695">
    <property type="entry name" value="POZ domain"/>
    <property type="match status" value="1"/>
</dbReference>
<organism evidence="3 4">
    <name type="scientific">Tenebrio molitor</name>
    <name type="common">Yellow mealworm beetle</name>
    <dbReference type="NCBI Taxonomy" id="7067"/>
    <lineage>
        <taxon>Eukaryota</taxon>
        <taxon>Metazoa</taxon>
        <taxon>Ecdysozoa</taxon>
        <taxon>Arthropoda</taxon>
        <taxon>Hexapoda</taxon>
        <taxon>Insecta</taxon>
        <taxon>Pterygota</taxon>
        <taxon>Neoptera</taxon>
        <taxon>Endopterygota</taxon>
        <taxon>Coleoptera</taxon>
        <taxon>Polyphaga</taxon>
        <taxon>Cucujiformia</taxon>
        <taxon>Tenebrionidae</taxon>
        <taxon>Tenebrio</taxon>
    </lineage>
</organism>
<evidence type="ECO:0000259" key="2">
    <source>
        <dbReference type="SMART" id="SM00225"/>
    </source>
</evidence>
<name>A0A8J6LHE4_TENMO</name>
<feature type="region of interest" description="Disordered" evidence="1">
    <location>
        <begin position="104"/>
        <end position="123"/>
    </location>
</feature>
<dbReference type="Gene3D" id="3.30.710.10">
    <property type="entry name" value="Potassium Channel Kv1.1, Chain A"/>
    <property type="match status" value="1"/>
</dbReference>
<accession>A0A8J6LHE4</accession>
<keyword evidence="4" id="KW-1185">Reference proteome</keyword>
<proteinExistence type="predicted"/>
<evidence type="ECO:0000313" key="4">
    <source>
        <dbReference type="Proteomes" id="UP000719412"/>
    </source>
</evidence>
<dbReference type="Proteomes" id="UP000719412">
    <property type="component" value="Unassembled WGS sequence"/>
</dbReference>
<sequence>MSGCDFPSVVELNIGGVLYTTSLKTLTSHPDSQLHAIFTGREPITQDAKGRYFLDRDGVLFRYVLDFLRDGTVVLPECFRERERLRREAEKYLLPGLVEAISSESRSRGPGSITVGVKNQIKN</sequence>
<dbReference type="InterPro" id="IPR011333">
    <property type="entry name" value="SKP1/BTB/POZ_sf"/>
</dbReference>
<evidence type="ECO:0000313" key="3">
    <source>
        <dbReference type="EMBL" id="KAH0819142.1"/>
    </source>
</evidence>
<dbReference type="AlphaFoldDB" id="A0A8J6LHE4"/>
<dbReference type="InterPro" id="IPR003131">
    <property type="entry name" value="T1-type_BTB"/>
</dbReference>
<dbReference type="EMBL" id="JABDTM020015419">
    <property type="protein sequence ID" value="KAH0819142.1"/>
    <property type="molecule type" value="Genomic_DNA"/>
</dbReference>